<proteinExistence type="predicted"/>
<dbReference type="InterPro" id="IPR023168">
    <property type="entry name" value="GatB_Yqey_C_2"/>
</dbReference>
<name>A0A9E7N4P0_9CAUD</name>
<dbReference type="Gene3D" id="1.10.10.410">
    <property type="match status" value="1"/>
</dbReference>
<dbReference type="EMBL" id="ON529850">
    <property type="protein sequence ID" value="UTC28304.1"/>
    <property type="molecule type" value="Genomic_DNA"/>
</dbReference>
<reference evidence="1" key="1">
    <citation type="submission" date="2022-04" db="EMBL/GenBank/DDBJ databases">
        <authorList>
            <person name="Friedrich I."/>
            <person name="Schneider D."/>
            <person name="Poehlein A."/>
            <person name="Hertel R."/>
            <person name="Daniel R."/>
        </authorList>
    </citation>
    <scope>NUCLEOTIDE SEQUENCE</scope>
</reference>
<gene>
    <name evidence="1" type="ORF">GURKE_02730</name>
</gene>
<protein>
    <submittedName>
        <fullName evidence="1">Uncharacterized protein</fullName>
    </submittedName>
</protein>
<evidence type="ECO:0000313" key="1">
    <source>
        <dbReference type="EMBL" id="UTC28304.1"/>
    </source>
</evidence>
<sequence length="158" mass="16811">MSLLQSLKDLAMDHRKAAAKGEGGEHAAFLIMLVSDVNALAKVQQREPTDADAEKVLRLSLSSLSKSIDGDAARDVKPLPADEPFTQNLVAQRGVIEGLLPAKLTMDEHRMAVRDAAQAKELEIAPGSIGPIMKALKAEFGERVDGAIVKTLLATGDC</sequence>
<organism evidence="1 2">
    <name type="scientific">Brevundimonas phage vB_BpoS-Gurke</name>
    <dbReference type="NCBI Taxonomy" id="2948599"/>
    <lineage>
        <taxon>Viruses</taxon>
        <taxon>Duplodnaviria</taxon>
        <taxon>Heunggongvirae</taxon>
        <taxon>Uroviricota</taxon>
        <taxon>Caudoviricetes</taxon>
        <taxon>Jeanschmidtviridae</taxon>
        <taxon>Kikimoravirus</taxon>
        <taxon>Kikimoravirus gurke</taxon>
    </lineage>
</organism>
<keyword evidence="2" id="KW-1185">Reference proteome</keyword>
<dbReference type="Proteomes" id="UP001055634">
    <property type="component" value="Segment"/>
</dbReference>
<accession>A0A9E7N4P0</accession>
<evidence type="ECO:0000313" key="2">
    <source>
        <dbReference type="Proteomes" id="UP001055634"/>
    </source>
</evidence>